<dbReference type="Pfam" id="PF19279">
    <property type="entry name" value="YegS_C"/>
    <property type="match status" value="1"/>
</dbReference>
<dbReference type="PANTHER" id="PTHR12358:SF106">
    <property type="entry name" value="LIPID KINASE YEGS"/>
    <property type="match status" value="1"/>
</dbReference>
<sequence length="296" mass="31898">MKPIPLLVNAAARISKKGAFHAWLDNNHKAFQIIRPGSPEEMSDYCSRLAREGTPLIAVAGGDGTLARAAQGLAGTATELAVMPSGTMNVFAREIGIGSHNFDAALAAIRQGETREIDIFEINGTPFIQMAGFGPDARAVQLTTPHTKRKWGPLAYGFSGLKACMEHHPELTLRLPDGSACRGHAILLGNGSLYGGSMKLFRHATNSDGILDAIVFHSDSASMVYQIVKSLLFRGLHPDRHCAEYTYLRIESASIESAAPVPYEMDGDYSGTHESGQSTRITRAPGSLKVRVLNRL</sequence>
<evidence type="ECO:0000256" key="1">
    <source>
        <dbReference type="ARBA" id="ARBA00022679"/>
    </source>
</evidence>
<keyword evidence="7" id="KW-1185">Reference proteome</keyword>
<evidence type="ECO:0000259" key="5">
    <source>
        <dbReference type="PROSITE" id="PS50146"/>
    </source>
</evidence>
<dbReference type="PROSITE" id="PS50146">
    <property type="entry name" value="DAGK"/>
    <property type="match status" value="1"/>
</dbReference>
<dbReference type="Gene3D" id="3.40.50.10330">
    <property type="entry name" value="Probable inorganic polyphosphate/atp-NAD kinase, domain 1"/>
    <property type="match status" value="1"/>
</dbReference>
<feature type="domain" description="DAGKc" evidence="5">
    <location>
        <begin position="1"/>
        <end position="126"/>
    </location>
</feature>
<evidence type="ECO:0000256" key="2">
    <source>
        <dbReference type="ARBA" id="ARBA00022741"/>
    </source>
</evidence>
<reference evidence="7" key="1">
    <citation type="submission" date="2016-09" db="EMBL/GenBank/DDBJ databases">
        <authorList>
            <person name="Koehorst J."/>
        </authorList>
    </citation>
    <scope>NUCLEOTIDE SEQUENCE [LARGE SCALE GENOMIC DNA]</scope>
</reference>
<dbReference type="Pfam" id="PF00781">
    <property type="entry name" value="DAGK_cat"/>
    <property type="match status" value="1"/>
</dbReference>
<dbReference type="STRING" id="1679444.PYTT_0402"/>
<dbReference type="Proteomes" id="UP000176204">
    <property type="component" value="Chromosome I"/>
</dbReference>
<protein>
    <submittedName>
        <fullName evidence="6">Diacylglycerol kinase catalytic domain</fullName>
    </submittedName>
</protein>
<dbReference type="InterPro" id="IPR045540">
    <property type="entry name" value="YegS/DAGK_C"/>
</dbReference>
<keyword evidence="2" id="KW-0547">Nucleotide-binding</keyword>
<keyword evidence="3 6" id="KW-0418">Kinase</keyword>
<proteinExistence type="predicted"/>
<evidence type="ECO:0000256" key="3">
    <source>
        <dbReference type="ARBA" id="ARBA00022777"/>
    </source>
</evidence>
<organism evidence="6 7">
    <name type="scientific">Akkermansia glycaniphila</name>
    <dbReference type="NCBI Taxonomy" id="1679444"/>
    <lineage>
        <taxon>Bacteria</taxon>
        <taxon>Pseudomonadati</taxon>
        <taxon>Verrucomicrobiota</taxon>
        <taxon>Verrucomicrobiia</taxon>
        <taxon>Verrucomicrobiales</taxon>
        <taxon>Akkermansiaceae</taxon>
        <taxon>Akkermansia</taxon>
    </lineage>
</organism>
<dbReference type="PANTHER" id="PTHR12358">
    <property type="entry name" value="SPHINGOSINE KINASE"/>
    <property type="match status" value="1"/>
</dbReference>
<dbReference type="InterPro" id="IPR016064">
    <property type="entry name" value="NAD/diacylglycerol_kinase_sf"/>
</dbReference>
<evidence type="ECO:0000313" key="6">
    <source>
        <dbReference type="EMBL" id="SEH74555.1"/>
    </source>
</evidence>
<evidence type="ECO:0000256" key="4">
    <source>
        <dbReference type="ARBA" id="ARBA00022840"/>
    </source>
</evidence>
<dbReference type="AlphaFoldDB" id="A0A1C7PDB1"/>
<name>A0A1C7PDB1_9BACT</name>
<dbReference type="GO" id="GO:0005886">
    <property type="term" value="C:plasma membrane"/>
    <property type="evidence" value="ECO:0007669"/>
    <property type="project" value="TreeGrafter"/>
</dbReference>
<dbReference type="EMBL" id="LT629973">
    <property type="protein sequence ID" value="SEH74555.1"/>
    <property type="molecule type" value="Genomic_DNA"/>
</dbReference>
<dbReference type="KEGG" id="agl:PYTT_0402"/>
<accession>A0A1C7PDB1</accession>
<keyword evidence="4" id="KW-0067">ATP-binding</keyword>
<dbReference type="GO" id="GO:0005524">
    <property type="term" value="F:ATP binding"/>
    <property type="evidence" value="ECO:0007669"/>
    <property type="project" value="UniProtKB-KW"/>
</dbReference>
<dbReference type="SUPFAM" id="SSF111331">
    <property type="entry name" value="NAD kinase/diacylglycerol kinase-like"/>
    <property type="match status" value="1"/>
</dbReference>
<dbReference type="RefSeq" id="WP_067773779.1">
    <property type="nucleotide sequence ID" value="NZ_LIGX01000014.1"/>
</dbReference>
<gene>
    <name evidence="6" type="ORF">PYTT_0402</name>
</gene>
<dbReference type="InterPro" id="IPR050187">
    <property type="entry name" value="Lipid_Phosphate_FormReg"/>
</dbReference>
<evidence type="ECO:0000313" key="7">
    <source>
        <dbReference type="Proteomes" id="UP000176204"/>
    </source>
</evidence>
<dbReference type="OrthoDB" id="9786026at2"/>
<dbReference type="InterPro" id="IPR017438">
    <property type="entry name" value="ATP-NAD_kinase_N"/>
</dbReference>
<dbReference type="InterPro" id="IPR001206">
    <property type="entry name" value="Diacylglycerol_kinase_cat_dom"/>
</dbReference>
<dbReference type="GO" id="GO:0016301">
    <property type="term" value="F:kinase activity"/>
    <property type="evidence" value="ECO:0007669"/>
    <property type="project" value="UniProtKB-KW"/>
</dbReference>
<dbReference type="Gene3D" id="2.60.200.40">
    <property type="match status" value="1"/>
</dbReference>
<keyword evidence="1" id="KW-0808">Transferase</keyword>